<dbReference type="SUPFAM" id="SSF89028">
    <property type="entry name" value="Cobalamin adenosyltransferase-like"/>
    <property type="match status" value="1"/>
</dbReference>
<sequence>MRLYTKSGDKGKTSVIGGRVEKDAIRVEAYGTIDEVNSFVGKAISELDKTIFNDIITDLEKIQHELFDCGSELSNISAKREHKLTEEPITYLEEKIDELIDEAPELERFILPGGSDASASIHIARTVTRRAERLIVSLMKAEEEISPIPLKYVNRLSDYFFAAARVINARLNVPDVEYERSAKVFRGSNKKK</sequence>
<keyword evidence="6 14" id="KW-0808">Transferase</keyword>
<evidence type="ECO:0000313" key="16">
    <source>
        <dbReference type="EMBL" id="MFD2762013.1"/>
    </source>
</evidence>
<feature type="domain" description="Cobalamin adenosyltransferase-like" evidence="15">
    <location>
        <begin position="3"/>
        <end position="166"/>
    </location>
</feature>
<evidence type="ECO:0000256" key="11">
    <source>
        <dbReference type="ARBA" id="ARBA00033354"/>
    </source>
</evidence>
<comment type="caution">
    <text evidence="16">The sequence shown here is derived from an EMBL/GenBank/DDBJ whole genome shotgun (WGS) entry which is preliminary data.</text>
</comment>
<evidence type="ECO:0000313" key="17">
    <source>
        <dbReference type="Proteomes" id="UP001597502"/>
    </source>
</evidence>
<protein>
    <recommendedName>
        <fullName evidence="4 14">Corrinoid adenosyltransferase</fullName>
        <ecNumber evidence="3 14">2.5.1.17</ecNumber>
    </recommendedName>
    <alternativeName>
        <fullName evidence="9 14">Cob(II)alamin adenosyltransferase</fullName>
    </alternativeName>
    <alternativeName>
        <fullName evidence="11 14">Cob(II)yrinic acid a,c-diamide adenosyltransferase</fullName>
    </alternativeName>
    <alternativeName>
        <fullName evidence="10 14">Cobinamide/cobalamin adenosyltransferase</fullName>
    </alternativeName>
</protein>
<evidence type="ECO:0000256" key="8">
    <source>
        <dbReference type="ARBA" id="ARBA00022840"/>
    </source>
</evidence>
<keyword evidence="5 14" id="KW-0169">Cobalamin biosynthesis</keyword>
<dbReference type="NCBIfam" id="TIGR00636">
    <property type="entry name" value="PduO_Nterm"/>
    <property type="match status" value="1"/>
</dbReference>
<evidence type="ECO:0000259" key="15">
    <source>
        <dbReference type="Pfam" id="PF01923"/>
    </source>
</evidence>
<dbReference type="Gene3D" id="1.20.1200.10">
    <property type="entry name" value="Cobalamin adenosyltransferase-like"/>
    <property type="match status" value="1"/>
</dbReference>
<gene>
    <name evidence="16" type="ORF">ACFSUO_13725</name>
</gene>
<organism evidence="16 17">
    <name type="scientific">Lentibacillus juripiscarius</name>
    <dbReference type="NCBI Taxonomy" id="257446"/>
    <lineage>
        <taxon>Bacteria</taxon>
        <taxon>Bacillati</taxon>
        <taxon>Bacillota</taxon>
        <taxon>Bacilli</taxon>
        <taxon>Bacillales</taxon>
        <taxon>Bacillaceae</taxon>
        <taxon>Lentibacillus</taxon>
    </lineage>
</organism>
<evidence type="ECO:0000256" key="1">
    <source>
        <dbReference type="ARBA" id="ARBA00005121"/>
    </source>
</evidence>
<dbReference type="InterPro" id="IPR036451">
    <property type="entry name" value="CblAdoTrfase-like_sf"/>
</dbReference>
<evidence type="ECO:0000256" key="2">
    <source>
        <dbReference type="ARBA" id="ARBA00007487"/>
    </source>
</evidence>
<name>A0ABW5V9L5_9BACI</name>
<dbReference type="InterPro" id="IPR029499">
    <property type="entry name" value="PduO-typ"/>
</dbReference>
<dbReference type="PANTHER" id="PTHR12213:SF0">
    <property type="entry name" value="CORRINOID ADENOSYLTRANSFERASE MMAB"/>
    <property type="match status" value="1"/>
</dbReference>
<comment type="catalytic activity">
    <reaction evidence="13 14">
        <text>2 cob(II)alamin + reduced [electron-transfer flavoprotein] + 2 ATP = 2 adenosylcob(III)alamin + 2 triphosphate + oxidized [electron-transfer flavoprotein] + 3 H(+)</text>
        <dbReference type="Rhea" id="RHEA:28671"/>
        <dbReference type="Rhea" id="RHEA-COMP:10685"/>
        <dbReference type="Rhea" id="RHEA-COMP:10686"/>
        <dbReference type="ChEBI" id="CHEBI:15378"/>
        <dbReference type="ChEBI" id="CHEBI:16304"/>
        <dbReference type="ChEBI" id="CHEBI:18036"/>
        <dbReference type="ChEBI" id="CHEBI:18408"/>
        <dbReference type="ChEBI" id="CHEBI:30616"/>
        <dbReference type="ChEBI" id="CHEBI:57692"/>
        <dbReference type="ChEBI" id="CHEBI:58307"/>
        <dbReference type="EC" id="2.5.1.17"/>
    </reaction>
</comment>
<dbReference type="RefSeq" id="WP_382395092.1">
    <property type="nucleotide sequence ID" value="NZ_JBHUNA010000034.1"/>
</dbReference>
<evidence type="ECO:0000256" key="6">
    <source>
        <dbReference type="ARBA" id="ARBA00022679"/>
    </source>
</evidence>
<comment type="pathway">
    <text evidence="1 14">Cofactor biosynthesis; adenosylcobalamin biosynthesis; adenosylcobalamin from cob(II)yrinate a,c-diamide: step 2/7.</text>
</comment>
<evidence type="ECO:0000256" key="10">
    <source>
        <dbReference type="ARBA" id="ARBA00033334"/>
    </source>
</evidence>
<keyword evidence="8 14" id="KW-0067">ATP-binding</keyword>
<keyword evidence="7 14" id="KW-0547">Nucleotide-binding</keyword>
<evidence type="ECO:0000256" key="7">
    <source>
        <dbReference type="ARBA" id="ARBA00022741"/>
    </source>
</evidence>
<evidence type="ECO:0000256" key="5">
    <source>
        <dbReference type="ARBA" id="ARBA00022573"/>
    </source>
</evidence>
<evidence type="ECO:0000256" key="3">
    <source>
        <dbReference type="ARBA" id="ARBA00012454"/>
    </source>
</evidence>
<evidence type="ECO:0000256" key="9">
    <source>
        <dbReference type="ARBA" id="ARBA00031529"/>
    </source>
</evidence>
<dbReference type="Proteomes" id="UP001597502">
    <property type="component" value="Unassembled WGS sequence"/>
</dbReference>
<evidence type="ECO:0000256" key="12">
    <source>
        <dbReference type="ARBA" id="ARBA00048555"/>
    </source>
</evidence>
<dbReference type="EC" id="2.5.1.17" evidence="3 14"/>
<evidence type="ECO:0000256" key="13">
    <source>
        <dbReference type="ARBA" id="ARBA00048692"/>
    </source>
</evidence>
<evidence type="ECO:0000256" key="4">
    <source>
        <dbReference type="ARBA" id="ARBA00020963"/>
    </source>
</evidence>
<proteinExistence type="inferred from homology"/>
<dbReference type="EMBL" id="JBHUNA010000034">
    <property type="protein sequence ID" value="MFD2762013.1"/>
    <property type="molecule type" value="Genomic_DNA"/>
</dbReference>
<dbReference type="GO" id="GO:0008817">
    <property type="term" value="F:corrinoid adenosyltransferase activity"/>
    <property type="evidence" value="ECO:0007669"/>
    <property type="project" value="UniProtKB-EC"/>
</dbReference>
<keyword evidence="17" id="KW-1185">Reference proteome</keyword>
<comment type="similarity">
    <text evidence="2 14">Belongs to the Cob(I)alamin adenosyltransferase family.</text>
</comment>
<dbReference type="PANTHER" id="PTHR12213">
    <property type="entry name" value="CORRINOID ADENOSYLTRANSFERASE"/>
    <property type="match status" value="1"/>
</dbReference>
<evidence type="ECO:0000256" key="14">
    <source>
        <dbReference type="RuleBase" id="RU366026"/>
    </source>
</evidence>
<comment type="catalytic activity">
    <reaction evidence="12 14">
        <text>2 cob(II)yrinate a,c diamide + reduced [electron-transfer flavoprotein] + 2 ATP = 2 adenosylcob(III)yrinate a,c-diamide + 2 triphosphate + oxidized [electron-transfer flavoprotein] + 3 H(+)</text>
        <dbReference type="Rhea" id="RHEA:11528"/>
        <dbReference type="Rhea" id="RHEA-COMP:10685"/>
        <dbReference type="Rhea" id="RHEA-COMP:10686"/>
        <dbReference type="ChEBI" id="CHEBI:15378"/>
        <dbReference type="ChEBI" id="CHEBI:18036"/>
        <dbReference type="ChEBI" id="CHEBI:30616"/>
        <dbReference type="ChEBI" id="CHEBI:57692"/>
        <dbReference type="ChEBI" id="CHEBI:58307"/>
        <dbReference type="ChEBI" id="CHEBI:58503"/>
        <dbReference type="ChEBI" id="CHEBI:58537"/>
        <dbReference type="EC" id="2.5.1.17"/>
    </reaction>
</comment>
<dbReference type="Pfam" id="PF01923">
    <property type="entry name" value="Cob_adeno_trans"/>
    <property type="match status" value="1"/>
</dbReference>
<dbReference type="InterPro" id="IPR016030">
    <property type="entry name" value="CblAdoTrfase-like"/>
</dbReference>
<reference evidence="17" key="1">
    <citation type="journal article" date="2019" name="Int. J. Syst. Evol. Microbiol.">
        <title>The Global Catalogue of Microorganisms (GCM) 10K type strain sequencing project: providing services to taxonomists for standard genome sequencing and annotation.</title>
        <authorList>
            <consortium name="The Broad Institute Genomics Platform"/>
            <consortium name="The Broad Institute Genome Sequencing Center for Infectious Disease"/>
            <person name="Wu L."/>
            <person name="Ma J."/>
        </authorList>
    </citation>
    <scope>NUCLEOTIDE SEQUENCE [LARGE SCALE GENOMIC DNA]</scope>
    <source>
        <strain evidence="17">TISTR 1535</strain>
    </source>
</reference>
<accession>A0ABW5V9L5</accession>